<keyword evidence="2" id="KW-1185">Reference proteome</keyword>
<sequence length="263" mass="29950">MQLEAYLQQRESEAHECTEMLLDRMPEDAVTLLEPTIPCLFWSCAAAYRAAADKIVRLHTCMDPVTEPVDTVLLQKIQVLTRTLRKELYAQGAFVGWLPLDHGCQLSRPPVPSFPQGKQYLSRSPLVERKPTGPDWITYQQTYRRLGPDAAFWYDHLERGIVMFDAHHDPANATLITWKLSPLPQRQLHIVEKIEHLGAVYNLVSLSGAPWRTFPVNGRNIARFPHEFYGCTLSVVSVLRRAPNLAQSIRSALIDLAVRAQVW</sequence>
<accession>A0AAD3TZA1</accession>
<dbReference type="EMBL" id="BTCM01000008">
    <property type="protein sequence ID" value="GMK59625.1"/>
    <property type="molecule type" value="Genomic_DNA"/>
</dbReference>
<reference evidence="1" key="2">
    <citation type="submission" date="2023-06" db="EMBL/GenBank/DDBJ databases">
        <authorList>
            <person name="Kobayashi Y."/>
            <person name="Kayamori A."/>
            <person name="Aoki K."/>
            <person name="Shiwa Y."/>
            <person name="Fujita N."/>
            <person name="Sugita T."/>
            <person name="Iwasaki W."/>
            <person name="Tanaka N."/>
            <person name="Takashima M."/>
        </authorList>
    </citation>
    <scope>NUCLEOTIDE SEQUENCE</scope>
    <source>
        <strain evidence="1">HIS016</strain>
    </source>
</reference>
<evidence type="ECO:0000313" key="2">
    <source>
        <dbReference type="Proteomes" id="UP001222932"/>
    </source>
</evidence>
<comment type="caution">
    <text evidence="1">The sequence shown here is derived from an EMBL/GenBank/DDBJ whole genome shotgun (WGS) entry which is preliminary data.</text>
</comment>
<organism evidence="1 2">
    <name type="scientific">Cutaneotrichosporon spelunceum</name>
    <dbReference type="NCBI Taxonomy" id="1672016"/>
    <lineage>
        <taxon>Eukaryota</taxon>
        <taxon>Fungi</taxon>
        <taxon>Dikarya</taxon>
        <taxon>Basidiomycota</taxon>
        <taxon>Agaricomycotina</taxon>
        <taxon>Tremellomycetes</taxon>
        <taxon>Trichosporonales</taxon>
        <taxon>Trichosporonaceae</taxon>
        <taxon>Cutaneotrichosporon</taxon>
    </lineage>
</organism>
<evidence type="ECO:0000313" key="1">
    <source>
        <dbReference type="EMBL" id="GMK59625.1"/>
    </source>
</evidence>
<dbReference type="Proteomes" id="UP001222932">
    <property type="component" value="Unassembled WGS sequence"/>
</dbReference>
<reference evidence="1" key="1">
    <citation type="journal article" date="2023" name="BMC Genomics">
        <title>Chromosome-level genome assemblies of Cutaneotrichosporon spp. (Trichosporonales, Basidiomycota) reveal imbalanced evolution between nucleotide sequences and chromosome synteny.</title>
        <authorList>
            <person name="Kobayashi Y."/>
            <person name="Kayamori A."/>
            <person name="Aoki K."/>
            <person name="Shiwa Y."/>
            <person name="Matsutani M."/>
            <person name="Fujita N."/>
            <person name="Sugita T."/>
            <person name="Iwasaki W."/>
            <person name="Tanaka N."/>
            <person name="Takashima M."/>
        </authorList>
    </citation>
    <scope>NUCLEOTIDE SEQUENCE</scope>
    <source>
        <strain evidence="1">HIS016</strain>
    </source>
</reference>
<dbReference type="AlphaFoldDB" id="A0AAD3TZA1"/>
<name>A0AAD3TZA1_9TREE</name>
<protein>
    <submittedName>
        <fullName evidence="1">Uncharacterized protein</fullName>
    </submittedName>
</protein>
<gene>
    <name evidence="1" type="ORF">CspeluHIS016_0802310</name>
</gene>
<proteinExistence type="predicted"/>